<dbReference type="AlphaFoldDB" id="A0A067LW55"/>
<evidence type="ECO:0000256" key="1">
    <source>
        <dbReference type="SAM" id="MobiDB-lite"/>
    </source>
</evidence>
<evidence type="ECO:0000313" key="2">
    <source>
        <dbReference type="EMBL" id="KDQ07374.1"/>
    </source>
</evidence>
<dbReference type="Proteomes" id="UP000027195">
    <property type="component" value="Unassembled WGS sequence"/>
</dbReference>
<feature type="region of interest" description="Disordered" evidence="1">
    <location>
        <begin position="206"/>
        <end position="235"/>
    </location>
</feature>
<name>A0A067LW55_BOTB1</name>
<sequence length="235" mass="26171">MNDLPIGTREIFKSDFLPSYFDFLGSRTHPFDMSENRLVVEQQFIWDTYLESFPVNITPRSPVYNLVQQRSYEWKAGFGKAAFAAVSELWALDEDRFGTAFGRAEYVKWALGWRKPFSWENGDDFVNPYHGPLLLAVLAKHFDETNGKYGYGNPCGALALSATAVGRALSAWSSGNLEKAADFGAKLSDGEWVSIINNALAPHLQGHTDTTDSLIPDNDDEDDRSLLVSGPQLPP</sequence>
<keyword evidence="3" id="KW-1185">Reference proteome</keyword>
<dbReference type="EMBL" id="KL198108">
    <property type="protein sequence ID" value="KDQ07374.1"/>
    <property type="molecule type" value="Genomic_DNA"/>
</dbReference>
<accession>A0A067LW55</accession>
<dbReference type="OrthoDB" id="2755811at2759"/>
<dbReference type="HOGENOM" id="CLU_073871_0_0_1"/>
<dbReference type="InParanoid" id="A0A067LW55"/>
<organism evidence="2 3">
    <name type="scientific">Botryobasidium botryosum (strain FD-172 SS1)</name>
    <dbReference type="NCBI Taxonomy" id="930990"/>
    <lineage>
        <taxon>Eukaryota</taxon>
        <taxon>Fungi</taxon>
        <taxon>Dikarya</taxon>
        <taxon>Basidiomycota</taxon>
        <taxon>Agaricomycotina</taxon>
        <taxon>Agaricomycetes</taxon>
        <taxon>Cantharellales</taxon>
        <taxon>Botryobasidiaceae</taxon>
        <taxon>Botryobasidium</taxon>
    </lineage>
</organism>
<evidence type="ECO:0000313" key="3">
    <source>
        <dbReference type="Proteomes" id="UP000027195"/>
    </source>
</evidence>
<gene>
    <name evidence="2" type="ORF">BOTBODRAFT_180733</name>
</gene>
<proteinExistence type="predicted"/>
<reference evidence="3" key="1">
    <citation type="journal article" date="2014" name="Proc. Natl. Acad. Sci. U.S.A.">
        <title>Extensive sampling of basidiomycete genomes demonstrates inadequacy of the white-rot/brown-rot paradigm for wood decay fungi.</title>
        <authorList>
            <person name="Riley R."/>
            <person name="Salamov A.A."/>
            <person name="Brown D.W."/>
            <person name="Nagy L.G."/>
            <person name="Floudas D."/>
            <person name="Held B.W."/>
            <person name="Levasseur A."/>
            <person name="Lombard V."/>
            <person name="Morin E."/>
            <person name="Otillar R."/>
            <person name="Lindquist E.A."/>
            <person name="Sun H."/>
            <person name="LaButti K.M."/>
            <person name="Schmutz J."/>
            <person name="Jabbour D."/>
            <person name="Luo H."/>
            <person name="Baker S.E."/>
            <person name="Pisabarro A.G."/>
            <person name="Walton J.D."/>
            <person name="Blanchette R.A."/>
            <person name="Henrissat B."/>
            <person name="Martin F."/>
            <person name="Cullen D."/>
            <person name="Hibbett D.S."/>
            <person name="Grigoriev I.V."/>
        </authorList>
    </citation>
    <scope>NUCLEOTIDE SEQUENCE [LARGE SCALE GENOMIC DNA]</scope>
    <source>
        <strain evidence="3">FD-172 SS1</strain>
    </source>
</reference>
<protein>
    <submittedName>
        <fullName evidence="2">Uncharacterized protein</fullName>
    </submittedName>
</protein>